<evidence type="ECO:0008006" key="3">
    <source>
        <dbReference type="Google" id="ProtNLM"/>
    </source>
</evidence>
<name>A0A7Z1AZH8_9PSEU</name>
<evidence type="ECO:0000313" key="2">
    <source>
        <dbReference type="Proteomes" id="UP000185696"/>
    </source>
</evidence>
<comment type="caution">
    <text evidence="1">The sequence shown here is derived from an EMBL/GenBank/DDBJ whole genome shotgun (WGS) entry which is preliminary data.</text>
</comment>
<proteinExistence type="predicted"/>
<accession>A0A7Z1AZH8</accession>
<dbReference type="EMBL" id="MSIF01000002">
    <property type="protein sequence ID" value="OLF13102.1"/>
    <property type="molecule type" value="Genomic_DNA"/>
</dbReference>
<dbReference type="Proteomes" id="UP000185696">
    <property type="component" value="Unassembled WGS sequence"/>
</dbReference>
<dbReference type="AlphaFoldDB" id="A0A7Z1AZH8"/>
<gene>
    <name evidence="1" type="ORF">BLA60_07680</name>
</gene>
<dbReference type="Pfam" id="PF13376">
    <property type="entry name" value="OmdA"/>
    <property type="match status" value="1"/>
</dbReference>
<sequence length="200" mass="22860">MSTSPVRMVPMDTVITDSATQWRDWLARNATTATEVWLVLRHKDSDAPGLGYPEAIEHALCYGWIDSVHVRRDEHTSRLRFTPRRARSTWSRVNRDRAARLIDLGLMTEHGQAAIDLAKQRGTWQIVPDENTVPPDLARSLDRNPVARANFDRFPPSSRRLILTWIATAKRPETRRRRIDRTATLAAANVRANHPAARRS</sequence>
<evidence type="ECO:0000313" key="1">
    <source>
        <dbReference type="EMBL" id="OLF13102.1"/>
    </source>
</evidence>
<protein>
    <recommendedName>
        <fullName evidence="3">Bacteriocin resistance YdeI/OmpD-like protein</fullName>
    </recommendedName>
</protein>
<keyword evidence="2" id="KW-1185">Reference proteome</keyword>
<organism evidence="1 2">
    <name type="scientific">Actinophytocola xinjiangensis</name>
    <dbReference type="NCBI Taxonomy" id="485602"/>
    <lineage>
        <taxon>Bacteria</taxon>
        <taxon>Bacillati</taxon>
        <taxon>Actinomycetota</taxon>
        <taxon>Actinomycetes</taxon>
        <taxon>Pseudonocardiales</taxon>
        <taxon>Pseudonocardiaceae</taxon>
    </lineage>
</organism>
<reference evidence="1 2" key="1">
    <citation type="submission" date="2016-12" db="EMBL/GenBank/DDBJ databases">
        <title>The draft genome sequence of Actinophytocola xinjiangensis.</title>
        <authorList>
            <person name="Wang W."/>
            <person name="Yuan L."/>
        </authorList>
    </citation>
    <scope>NUCLEOTIDE SEQUENCE [LARGE SCALE GENOMIC DNA]</scope>
    <source>
        <strain evidence="1 2">CGMCC 4.4663</strain>
    </source>
</reference>